<keyword evidence="1" id="KW-0472">Membrane</keyword>
<dbReference type="RefSeq" id="WP_269254725.1">
    <property type="nucleotide sequence ID" value="NZ_JAKHEY010000003.1"/>
</dbReference>
<organism evidence="3 5">
    <name type="scientific">Lactobacillus mulieris</name>
    <dbReference type="NCBI Taxonomy" id="2508708"/>
    <lineage>
        <taxon>Bacteria</taxon>
        <taxon>Bacillati</taxon>
        <taxon>Bacillota</taxon>
        <taxon>Bacilli</taxon>
        <taxon>Lactobacillales</taxon>
        <taxon>Lactobacillaceae</taxon>
        <taxon>Lactobacillus</taxon>
    </lineage>
</organism>
<dbReference type="EMBL" id="JAKHPW010000003">
    <property type="protein sequence ID" value="MCZ3622201.1"/>
    <property type="molecule type" value="Genomic_DNA"/>
</dbReference>
<evidence type="ECO:0000313" key="5">
    <source>
        <dbReference type="Proteomes" id="UP001211566"/>
    </source>
</evidence>
<gene>
    <name evidence="2" type="ORF">L2772_04875</name>
    <name evidence="3" type="ORF">L2Z99_02905</name>
</gene>
<evidence type="ECO:0000313" key="3">
    <source>
        <dbReference type="EMBL" id="MCZ9678034.1"/>
    </source>
</evidence>
<dbReference type="Proteomes" id="UP001211420">
    <property type="component" value="Unassembled WGS sequence"/>
</dbReference>
<feature type="non-terminal residue" evidence="3">
    <location>
        <position position="224"/>
    </location>
</feature>
<feature type="transmembrane region" description="Helical" evidence="1">
    <location>
        <begin position="100"/>
        <end position="119"/>
    </location>
</feature>
<comment type="caution">
    <text evidence="3">The sequence shown here is derived from an EMBL/GenBank/DDBJ whole genome shotgun (WGS) entry which is preliminary data.</text>
</comment>
<keyword evidence="4" id="KW-1185">Reference proteome</keyword>
<evidence type="ECO:0000313" key="4">
    <source>
        <dbReference type="Proteomes" id="UP001211420"/>
    </source>
</evidence>
<dbReference type="AlphaFoldDB" id="A0AAW5WWV0"/>
<feature type="transmembrane region" description="Helical" evidence="1">
    <location>
        <begin position="126"/>
        <end position="145"/>
    </location>
</feature>
<dbReference type="Proteomes" id="UP001211566">
    <property type="component" value="Unassembled WGS sequence"/>
</dbReference>
<keyword evidence="1" id="KW-0812">Transmembrane</keyword>
<evidence type="ECO:0000256" key="1">
    <source>
        <dbReference type="SAM" id="Phobius"/>
    </source>
</evidence>
<dbReference type="Pfam" id="PF09586">
    <property type="entry name" value="YfhO"/>
    <property type="match status" value="1"/>
</dbReference>
<protein>
    <submittedName>
        <fullName evidence="3">YfhO family protein</fullName>
    </submittedName>
</protein>
<keyword evidence="1" id="KW-1133">Transmembrane helix</keyword>
<reference evidence="3" key="1">
    <citation type="submission" date="2022-01" db="EMBL/GenBank/DDBJ databases">
        <title>STING isolate genome collection.</title>
        <authorList>
            <person name="France M."/>
            <person name="Rutt L."/>
            <person name="Humphrys M."/>
            <person name="Ravel J."/>
        </authorList>
    </citation>
    <scope>NUCLEOTIDE SEQUENCE</scope>
    <source>
        <strain evidence="3">C0081E5</strain>
    </source>
</reference>
<feature type="transmembrane region" description="Helical" evidence="1">
    <location>
        <begin position="77"/>
        <end position="94"/>
    </location>
</feature>
<dbReference type="PANTHER" id="PTHR38454">
    <property type="entry name" value="INTEGRAL MEMBRANE PROTEIN-RELATED"/>
    <property type="match status" value="1"/>
</dbReference>
<proteinExistence type="predicted"/>
<evidence type="ECO:0000313" key="2">
    <source>
        <dbReference type="EMBL" id="MCZ3622201.1"/>
    </source>
</evidence>
<sequence>MKKRTWIFAGFLAGLIFFIASWIGGTNFLMGGTIHSGDLIDQYISFFAYFQHTLLHDFSSISFSFSNGLGGNTAGNWGYYLLSPFNLIALLFPTKFLPQALYIIILLKVMVASASFCWMSQKLHHLADPWAISLAVAYALSSYVITYIGNLMWLDAIAFLPLLVVFVVQLSKGSFSFPYIWLLAITIVANYYTAFMVCSFLIGFFIYQSYLNYSNWKNLLRNSL</sequence>
<dbReference type="InterPro" id="IPR018580">
    <property type="entry name" value="Uncharacterised_YfhO"/>
</dbReference>
<reference evidence="2 4" key="2">
    <citation type="submission" date="2022-01" db="EMBL/GenBank/DDBJ databases">
        <title>VMRC isolate genome collection.</title>
        <authorList>
            <person name="France M."/>
            <person name="Rutt L."/>
            <person name="Humphrys M."/>
            <person name="Ravel J."/>
        </authorList>
    </citation>
    <scope>NUCLEOTIDE SEQUENCE [LARGE SCALE GENOMIC DNA]</scope>
    <source>
        <strain evidence="2 4">C0172B4</strain>
    </source>
</reference>
<dbReference type="PANTHER" id="PTHR38454:SF1">
    <property type="entry name" value="INTEGRAL MEMBRANE PROTEIN"/>
    <property type="match status" value="1"/>
</dbReference>
<dbReference type="EMBL" id="JAKHEY010000003">
    <property type="protein sequence ID" value="MCZ9678034.1"/>
    <property type="molecule type" value="Genomic_DNA"/>
</dbReference>
<name>A0AAW5WWV0_9LACO</name>
<accession>A0AAW5WWV0</accession>
<feature type="transmembrane region" description="Helical" evidence="1">
    <location>
        <begin position="180"/>
        <end position="207"/>
    </location>
</feature>